<proteinExistence type="predicted"/>
<accession>A0A1F6BNI3</accession>
<protein>
    <submittedName>
        <fullName evidence="1">Uncharacterized protein</fullName>
    </submittedName>
</protein>
<dbReference type="EMBL" id="MFKJ01000020">
    <property type="protein sequence ID" value="OGG38471.1"/>
    <property type="molecule type" value="Genomic_DNA"/>
</dbReference>
<dbReference type="InterPro" id="IPR027396">
    <property type="entry name" value="DsrEFH-like"/>
</dbReference>
<comment type="caution">
    <text evidence="1">The sequence shown here is derived from an EMBL/GenBank/DDBJ whole genome shotgun (WGS) entry which is preliminary data.</text>
</comment>
<evidence type="ECO:0000313" key="1">
    <source>
        <dbReference type="EMBL" id="OGG38471.1"/>
    </source>
</evidence>
<reference evidence="1 2" key="1">
    <citation type="journal article" date="2016" name="Nat. Commun.">
        <title>Thousands of microbial genomes shed light on interconnected biogeochemical processes in an aquifer system.</title>
        <authorList>
            <person name="Anantharaman K."/>
            <person name="Brown C.T."/>
            <person name="Hug L.A."/>
            <person name="Sharon I."/>
            <person name="Castelle C.J."/>
            <person name="Probst A.J."/>
            <person name="Thomas B.C."/>
            <person name="Singh A."/>
            <person name="Wilkins M.J."/>
            <person name="Karaoz U."/>
            <person name="Brodie E.L."/>
            <person name="Williams K.H."/>
            <person name="Hubbard S.S."/>
            <person name="Banfield J.F."/>
        </authorList>
    </citation>
    <scope>NUCLEOTIDE SEQUENCE [LARGE SCALE GENOMIC DNA]</scope>
</reference>
<evidence type="ECO:0000313" key="2">
    <source>
        <dbReference type="Proteomes" id="UP000178825"/>
    </source>
</evidence>
<dbReference type="Proteomes" id="UP000178825">
    <property type="component" value="Unassembled WGS sequence"/>
</dbReference>
<dbReference type="Pfam" id="PF02635">
    <property type="entry name" value="DsrE"/>
    <property type="match status" value="1"/>
</dbReference>
<sequence>MKFGIILQSNKPEHIWNTFRFGVAALKEGNFVQINLMNEGVEAEDIPDTDQFDISKKIQEFKDLKGIILACETCLKVRSKSESKICPITTMKDLVKMIEESDKILVFG</sequence>
<dbReference type="SUPFAM" id="SSF75169">
    <property type="entry name" value="DsrEFH-like"/>
    <property type="match status" value="1"/>
</dbReference>
<gene>
    <name evidence="1" type="ORF">A3D55_00765</name>
</gene>
<organism evidence="1 2">
    <name type="scientific">Candidatus Jorgensenbacteria bacterium RIFCSPHIGHO2_02_FULL_45_20</name>
    <dbReference type="NCBI Taxonomy" id="1798470"/>
    <lineage>
        <taxon>Bacteria</taxon>
        <taxon>Candidatus Joergenseniibacteriota</taxon>
    </lineage>
</organism>
<name>A0A1F6BNI3_9BACT</name>
<dbReference type="AlphaFoldDB" id="A0A1F6BNI3"/>
<dbReference type="InterPro" id="IPR003787">
    <property type="entry name" value="Sulphur_relay_DsrE/F-like"/>
</dbReference>
<dbReference type="Gene3D" id="3.40.1260.10">
    <property type="entry name" value="DsrEFH-like"/>
    <property type="match status" value="1"/>
</dbReference>